<dbReference type="EMBL" id="SRJD01000013">
    <property type="protein sequence ID" value="TGA97488.1"/>
    <property type="molecule type" value="Genomic_DNA"/>
</dbReference>
<organism evidence="1 2">
    <name type="scientific">Sporolactobacillus shoreae</name>
    <dbReference type="NCBI Taxonomy" id="1465501"/>
    <lineage>
        <taxon>Bacteria</taxon>
        <taxon>Bacillati</taxon>
        <taxon>Bacillota</taxon>
        <taxon>Bacilli</taxon>
        <taxon>Bacillales</taxon>
        <taxon>Sporolactobacillaceae</taxon>
        <taxon>Sporolactobacillus</taxon>
    </lineage>
</organism>
<reference evidence="1 2" key="1">
    <citation type="journal article" date="2015" name="Int. J. Syst. Evol. Microbiol.">
        <title>Sporolactobacillus shoreae sp. nov. and Sporolactobacillus spathodeae sp. nov., two spore-forming lactic acid bacteria isolated from tree barks in Thailand.</title>
        <authorList>
            <person name="Thamacharoensuk T."/>
            <person name="Kitahara M."/>
            <person name="Ohkuma M."/>
            <person name="Thongchul N."/>
            <person name="Tanasupawat S."/>
        </authorList>
    </citation>
    <scope>NUCLEOTIDE SEQUENCE [LARGE SCALE GENOMIC DNA]</scope>
    <source>
        <strain evidence="1 2">BK92</strain>
    </source>
</reference>
<comment type="caution">
    <text evidence="1">The sequence shown here is derived from an EMBL/GenBank/DDBJ whole genome shotgun (WGS) entry which is preliminary data.</text>
</comment>
<gene>
    <name evidence="1" type="ORF">E4665_11605</name>
</gene>
<sequence>MDDALEKLYQQFYSIPRHTARAKRIEDNYQALKDHLNKEDFVTVLHLTDETNLQLREVSFDSFIRGFQLGWTLFHQMSGYQGLFQDGEGSRESGSDTY</sequence>
<name>A0A4Z0GNM6_9BACL</name>
<evidence type="ECO:0000313" key="1">
    <source>
        <dbReference type="EMBL" id="TGA97488.1"/>
    </source>
</evidence>
<dbReference type="RefSeq" id="WP_135348954.1">
    <property type="nucleotide sequence ID" value="NZ_SRJD01000013.1"/>
</dbReference>
<dbReference type="Pfam" id="PF20648">
    <property type="entry name" value="DUF6809"/>
    <property type="match status" value="1"/>
</dbReference>
<keyword evidence="2" id="KW-1185">Reference proteome</keyword>
<protein>
    <submittedName>
        <fullName evidence="1">Uncharacterized protein</fullName>
    </submittedName>
</protein>
<dbReference type="OrthoDB" id="1852197at2"/>
<proteinExistence type="predicted"/>
<dbReference type="Proteomes" id="UP000298347">
    <property type="component" value="Unassembled WGS sequence"/>
</dbReference>
<evidence type="ECO:0000313" key="2">
    <source>
        <dbReference type="Proteomes" id="UP000298347"/>
    </source>
</evidence>
<dbReference type="AlphaFoldDB" id="A0A4Z0GNM6"/>
<dbReference type="InterPro" id="IPR049215">
    <property type="entry name" value="DUF6809"/>
</dbReference>
<accession>A0A4Z0GNM6</accession>